<evidence type="ECO:0000256" key="2">
    <source>
        <dbReference type="ARBA" id="ARBA00022737"/>
    </source>
</evidence>
<dbReference type="Gene3D" id="2.120.10.30">
    <property type="entry name" value="TolB, C-terminal domain"/>
    <property type="match status" value="1"/>
</dbReference>
<organism evidence="5 6">
    <name type="scientific">Adineta ricciae</name>
    <name type="common">Rotifer</name>
    <dbReference type="NCBI Taxonomy" id="249248"/>
    <lineage>
        <taxon>Eukaryota</taxon>
        <taxon>Metazoa</taxon>
        <taxon>Spiralia</taxon>
        <taxon>Gnathifera</taxon>
        <taxon>Rotifera</taxon>
        <taxon>Eurotatoria</taxon>
        <taxon>Bdelloidea</taxon>
        <taxon>Adinetida</taxon>
        <taxon>Adinetidae</taxon>
        <taxon>Adineta</taxon>
    </lineage>
</organism>
<dbReference type="Proteomes" id="UP000663852">
    <property type="component" value="Unassembled WGS sequence"/>
</dbReference>
<evidence type="ECO:0000313" key="6">
    <source>
        <dbReference type="Proteomes" id="UP000663828"/>
    </source>
</evidence>
<dbReference type="PANTHER" id="PTHR10680">
    <property type="entry name" value="PEPTIDYL-GLYCINE ALPHA-AMIDATING MONOOXYGENASE"/>
    <property type="match status" value="1"/>
</dbReference>
<gene>
    <name evidence="4" type="ORF">EDS130_LOCUS26529</name>
    <name evidence="5" type="ORF">XAT740_LOCUS42751</name>
</gene>
<evidence type="ECO:0000313" key="4">
    <source>
        <dbReference type="EMBL" id="CAF1223216.1"/>
    </source>
</evidence>
<dbReference type="SUPFAM" id="SSF101898">
    <property type="entry name" value="NHL repeat"/>
    <property type="match status" value="1"/>
</dbReference>
<reference evidence="5" key="1">
    <citation type="submission" date="2021-02" db="EMBL/GenBank/DDBJ databases">
        <authorList>
            <person name="Nowell W R."/>
        </authorList>
    </citation>
    <scope>NUCLEOTIDE SEQUENCE</scope>
</reference>
<sequence length="164" mass="17902">MRWPRQNGKGGQVIICDVRSNGMAMDSEGYLGGVVAGGNGKGNLLDQLNGSGGVFVDNDNHRVMKWMKGARELIVLADGRGRGSSLSQLSYPWGIVVDQLGSVYAADLLNHRIVRWCAVVDGNGQRQGTNQLSWSTSLFFSEENNLYVTSSDGHRIQKFNVDVK</sequence>
<keyword evidence="1" id="KW-0732">Signal</keyword>
<dbReference type="AlphaFoldDB" id="A0A815WVC3"/>
<evidence type="ECO:0000313" key="5">
    <source>
        <dbReference type="EMBL" id="CAF1549119.1"/>
    </source>
</evidence>
<dbReference type="Pfam" id="PF01436">
    <property type="entry name" value="NHL"/>
    <property type="match status" value="1"/>
</dbReference>
<protein>
    <submittedName>
        <fullName evidence="5">Uncharacterized protein</fullName>
    </submittedName>
</protein>
<evidence type="ECO:0000256" key="3">
    <source>
        <dbReference type="ARBA" id="ARBA00023180"/>
    </source>
</evidence>
<name>A0A815WVC3_ADIRI</name>
<dbReference type="OrthoDB" id="342730at2759"/>
<dbReference type="InterPro" id="IPR011042">
    <property type="entry name" value="6-blade_b-propeller_TolB-like"/>
</dbReference>
<proteinExistence type="predicted"/>
<accession>A0A815WVC3</accession>
<keyword evidence="6" id="KW-1185">Reference proteome</keyword>
<dbReference type="EMBL" id="CAJNOJ010000162">
    <property type="protein sequence ID" value="CAF1223216.1"/>
    <property type="molecule type" value="Genomic_DNA"/>
</dbReference>
<dbReference type="InterPro" id="IPR001258">
    <property type="entry name" value="NHL_repeat"/>
</dbReference>
<dbReference type="Proteomes" id="UP000663828">
    <property type="component" value="Unassembled WGS sequence"/>
</dbReference>
<dbReference type="EMBL" id="CAJNOR010005166">
    <property type="protein sequence ID" value="CAF1549119.1"/>
    <property type="molecule type" value="Genomic_DNA"/>
</dbReference>
<dbReference type="PANTHER" id="PTHR10680:SF14">
    <property type="entry name" value="PEPTIDYL-GLYCINE ALPHA-AMIDATING MONOOXYGENASE"/>
    <property type="match status" value="1"/>
</dbReference>
<keyword evidence="2" id="KW-0677">Repeat</keyword>
<evidence type="ECO:0000256" key="1">
    <source>
        <dbReference type="ARBA" id="ARBA00022729"/>
    </source>
</evidence>
<comment type="caution">
    <text evidence="5">The sequence shown here is derived from an EMBL/GenBank/DDBJ whole genome shotgun (WGS) entry which is preliminary data.</text>
</comment>
<keyword evidence="3" id="KW-0325">Glycoprotein</keyword>